<dbReference type="STRING" id="670386.D3BCP1"/>
<feature type="region of interest" description="Disordered" evidence="9">
    <location>
        <begin position="552"/>
        <end position="590"/>
    </location>
</feature>
<dbReference type="PROSITE" id="PS51194">
    <property type="entry name" value="HELICASE_CTER"/>
    <property type="match status" value="1"/>
</dbReference>
<feature type="compositionally biased region" description="Polar residues" evidence="9">
    <location>
        <begin position="56"/>
        <end position="67"/>
    </location>
</feature>
<feature type="compositionally biased region" description="Polar residues" evidence="9">
    <location>
        <begin position="1120"/>
        <end position="1129"/>
    </location>
</feature>
<dbReference type="GO" id="GO:0004386">
    <property type="term" value="F:helicase activity"/>
    <property type="evidence" value="ECO:0007669"/>
    <property type="project" value="UniProtKB-KW"/>
</dbReference>
<dbReference type="InterPro" id="IPR038718">
    <property type="entry name" value="SNF2-like_sf"/>
</dbReference>
<dbReference type="GO" id="GO:0003677">
    <property type="term" value="F:DNA binding"/>
    <property type="evidence" value="ECO:0007669"/>
    <property type="project" value="UniProtKB-KW"/>
</dbReference>
<feature type="region of interest" description="Disordered" evidence="9">
    <location>
        <begin position="491"/>
        <end position="538"/>
    </location>
</feature>
<keyword evidence="7" id="KW-0238">DNA-binding</keyword>
<evidence type="ECO:0000313" key="12">
    <source>
        <dbReference type="Proteomes" id="UP000001396"/>
    </source>
</evidence>
<dbReference type="RefSeq" id="XP_020432803.1">
    <property type="nucleotide sequence ID" value="XM_020577129.1"/>
</dbReference>
<feature type="compositionally biased region" description="Polar residues" evidence="9">
    <location>
        <begin position="603"/>
        <end position="615"/>
    </location>
</feature>
<feature type="region of interest" description="Disordered" evidence="9">
    <location>
        <begin position="126"/>
        <end position="152"/>
    </location>
</feature>
<feature type="region of interest" description="Disordered" evidence="9">
    <location>
        <begin position="1015"/>
        <end position="1320"/>
    </location>
</feature>
<evidence type="ECO:0000256" key="6">
    <source>
        <dbReference type="ARBA" id="ARBA00022840"/>
    </source>
</evidence>
<evidence type="ECO:0000256" key="2">
    <source>
        <dbReference type="ARBA" id="ARBA00007025"/>
    </source>
</evidence>
<feature type="compositionally biased region" description="Basic and acidic residues" evidence="9">
    <location>
        <begin position="705"/>
        <end position="800"/>
    </location>
</feature>
<name>D3BCP1_HETP5</name>
<dbReference type="SUPFAM" id="SSF68906">
    <property type="entry name" value="SAP domain"/>
    <property type="match status" value="1"/>
</dbReference>
<dbReference type="Pfam" id="PF00176">
    <property type="entry name" value="SNF2-rel_dom"/>
    <property type="match status" value="2"/>
</dbReference>
<keyword evidence="3" id="KW-0547">Nucleotide-binding</keyword>
<keyword evidence="12" id="KW-1185">Reference proteome</keyword>
<feature type="compositionally biased region" description="Polar residues" evidence="9">
    <location>
        <begin position="1192"/>
        <end position="1202"/>
    </location>
</feature>
<protein>
    <submittedName>
        <fullName evidence="11">SNF2-related domain-containing protein</fullName>
    </submittedName>
</protein>
<feature type="compositionally biased region" description="Low complexity" evidence="9">
    <location>
        <begin position="1226"/>
        <end position="1245"/>
    </location>
</feature>
<evidence type="ECO:0000256" key="8">
    <source>
        <dbReference type="ARBA" id="ARBA00023242"/>
    </source>
</evidence>
<evidence type="ECO:0000256" key="4">
    <source>
        <dbReference type="ARBA" id="ARBA00022801"/>
    </source>
</evidence>
<dbReference type="GeneID" id="31361750"/>
<dbReference type="Proteomes" id="UP000001396">
    <property type="component" value="Unassembled WGS sequence"/>
</dbReference>
<feature type="compositionally biased region" description="Low complexity" evidence="9">
    <location>
        <begin position="11"/>
        <end position="25"/>
    </location>
</feature>
<evidence type="ECO:0000259" key="10">
    <source>
        <dbReference type="PROSITE" id="PS51194"/>
    </source>
</evidence>
<dbReference type="Gene3D" id="3.40.50.300">
    <property type="entry name" value="P-loop containing nucleotide triphosphate hydrolases"/>
    <property type="match status" value="1"/>
</dbReference>
<feature type="compositionally biased region" description="Low complexity" evidence="9">
    <location>
        <begin position="554"/>
        <end position="566"/>
    </location>
</feature>
<dbReference type="SUPFAM" id="SSF47769">
    <property type="entry name" value="SAM/Pointed domain"/>
    <property type="match status" value="1"/>
</dbReference>
<sequence>MSQQQQQHLRNSGNGNNNNSNNNNNTQTSLNSQIEDQLFSYIAKNAKSSSSGGAGQTHSSLTHPKSYNTHNNSHNSNRSIHTDNIIKIDKPTNRGTTTTATSPLSPSSQISPMKTIGSLLQNHEFNKTKSNSNNSNINNNNNINSSNNNHSQSTIKPVLTIPVADSKELIKSSILVPNQNTLLTQQQKQQQQQQQQLLQQQQQQQSSSKTHAGVPAFSTLVPIAKKTTDLSNVNSTSAPSTSSSSLLVIEQMKEKEDQQSKLSQKPKQTKPITFKSQILVPKHQPQQQPQPQQQQQASPKQQPKEPSIVQHSQDEQPQSHQPLSPKQQQQPQQPLSPKQQQQQQKQLQTEQQQSNEVKDQRLHNFLASLKLLQYESILEEESIGWDQLLKADVSELKLIGFKLGHIIDIKDALKQYKGEQFLDSTNGSNMLESMVHEKVNTLIHDFIVKSPISIKSHSPSPSLLSSPSIPTTTHLPFVPVKSESFTTITTPTSTLTATTPSPSSTSSNTSMAPSTAIAINPTTTTTTTATASTNINTPKKHIDLDLDYVDNSNKKQQQQQQPPSKSEPMIIDLDSDNDDIEPSPIPIPLKSEDLVSETSNMVTETEQKSENQVTVSEDRSSLPDFGSDIMEMEVDTPNVFEDIAINVEKEKEITKDTDVGKERDAETQKEKEKEKNVYMIEDKVVQIHKDIEKVEEVVKGIEMTKDEELAKEKDEKAKEEKEKEKEIEIENEKEKDTKEKEKITEKAKENDVEKTKEKEIVVEVVKDIEMTKDLDKEKEKKADKDIIIQQKPSEKKKDTSIDIVDSESEKEKEKEKERVKATSKKTKRKVKSDRMDSSETEEDELEESDDDDDENMMADEEYRKKIDGMRGGPSIASQLQAGSGILTGSGSSGGGISTGSFASTIGSKLSNLEIDLDSLDEFVLEKKNEWLTKNVNHLKSIAKWFWEKYRNQLDQQSQIYQKLNSVRFNSLSHILKGGSFKKSDFRLVEHQFEECWKQEWLLEILKSKEPPNFEFIVDDKDEQEEKAKRESKTKIQKQSEEDYMDVDSDAEAVLGSQQPTTSTTTTSISSSTSKSTPKSSFLDESDDSLSENEDWDHDKSQSNAPITKSPILKPDDLDISSWNLWQPSASKKRKESATTTTTTTTTTTASPKLTSRVSVGIPTTSSTTTTSSEDEDDVEFQINKKHKANDIESASSQANIHNVSPKIEDKLLVSSSSSESEDSSSDSEAISDSSSSASSSDSRSSSDSDDDDDTSRSSETEYESDSDGESGSDEEEESDSSEVNKIKRPSSPRLRAKMSAKSKPKSPQTKRQTKRIEIMQNTDINNVNSATLKIRQREEEVSNKIQALREQRGKSIDRNSLVIFPGTTPEHDILINSDIGVFLKPYQMDGVRFLWDNIVVKEKGCILAHSMGLGKSIQTVSFIFTHHTHFPNTKYLLIVPANTLYNWMNEFHKWLPKDSGFRKHLYFDNTSANISRVVSTWWCNDSHLSDNSLKEYYTMIDYIRPLHLGTVKEFQDRFIKPIEYGNRADADKKAFELMRGRLYALQNLISDFVQRLGPEVLAKDLPNKVETIISLKGTQIQYNLLQTLRRLKKKIIEEQEICTLICNHPDTLLEKKPINVEKVNKMAISDMKKLLDENFLPWRDCLEKQDLVNRIIEMNERIVLAENSMFPLELEKYHYRKGIVENSTKMSVFFFMLEEFERLKERTVAFSSSLVTLNLMEYFLQKKGWKPGRDYYRLDGAVRPQERQNLINKFNDTGNQCKLFIISTKAGSLGTNLTAGTRVILMDLLWNPVHERQAVYRCFRIGQTKPVYVYTLIIAGSLEENIYNRLVFKQSLAKRAIDQETPIRHQIKDQLDGSVVPDQDTASIKECIESTPDVVLKKLLTERPNSVIKVIDYVKMFEHDAIGNLTPEEGDAAISSFKREIEQQSAQFQQQQHFNLNTSKRFINFTPPLTKTTPL</sequence>
<dbReference type="Gene3D" id="3.40.50.10810">
    <property type="entry name" value="Tandem AAA-ATPase domain"/>
    <property type="match status" value="2"/>
</dbReference>
<dbReference type="PANTHER" id="PTHR45797:SF1">
    <property type="entry name" value="HELICASE ARIP4"/>
    <property type="match status" value="1"/>
</dbReference>
<feature type="compositionally biased region" description="Polar residues" evidence="9">
    <location>
        <begin position="1"/>
        <end position="10"/>
    </location>
</feature>
<keyword evidence="4" id="KW-0378">Hydrolase</keyword>
<dbReference type="InterPro" id="IPR044574">
    <property type="entry name" value="ARIP4-like"/>
</dbReference>
<feature type="compositionally biased region" description="Basic and acidic residues" evidence="9">
    <location>
        <begin position="807"/>
        <end position="820"/>
    </location>
</feature>
<gene>
    <name evidence="11" type="ORF">PPL_06267</name>
</gene>
<evidence type="ECO:0000256" key="5">
    <source>
        <dbReference type="ARBA" id="ARBA00022806"/>
    </source>
</evidence>
<dbReference type="Pfam" id="PF00271">
    <property type="entry name" value="Helicase_C"/>
    <property type="match status" value="1"/>
</dbReference>
<dbReference type="CDD" id="cd18793">
    <property type="entry name" value="SF2_C_SNF"/>
    <property type="match status" value="1"/>
</dbReference>
<dbReference type="SUPFAM" id="SSF52540">
    <property type="entry name" value="P-loop containing nucleoside triphosphate hydrolases"/>
    <property type="match status" value="2"/>
</dbReference>
<feature type="compositionally biased region" description="Low complexity" evidence="9">
    <location>
        <begin position="130"/>
        <end position="149"/>
    </location>
</feature>
<evidence type="ECO:0000256" key="7">
    <source>
        <dbReference type="ARBA" id="ARBA00023125"/>
    </source>
</evidence>
<feature type="region of interest" description="Disordered" evidence="9">
    <location>
        <begin position="603"/>
        <end position="624"/>
    </location>
</feature>
<comment type="subcellular location">
    <subcellularLocation>
        <location evidence="1">Nucleus</location>
    </subcellularLocation>
</comment>
<feature type="compositionally biased region" description="Low complexity" evidence="9">
    <location>
        <begin position="1056"/>
        <end position="1082"/>
    </location>
</feature>
<evidence type="ECO:0000313" key="11">
    <source>
        <dbReference type="EMBL" id="EFA80683.1"/>
    </source>
</evidence>
<dbReference type="GO" id="GO:0005634">
    <property type="term" value="C:nucleus"/>
    <property type="evidence" value="ECO:0007669"/>
    <property type="project" value="UniProtKB-SubCell"/>
</dbReference>
<dbReference type="OMA" id="VRFLWDN"/>
<dbReference type="InterPro" id="IPR049730">
    <property type="entry name" value="SNF2/RAD54-like_C"/>
</dbReference>
<feature type="compositionally biased region" description="Acidic residues" evidence="9">
    <location>
        <begin position="1260"/>
        <end position="1280"/>
    </location>
</feature>
<feature type="compositionally biased region" description="Low complexity" evidence="9">
    <location>
        <begin position="96"/>
        <end position="108"/>
    </location>
</feature>
<feature type="compositionally biased region" description="Basic and acidic residues" evidence="9">
    <location>
        <begin position="80"/>
        <end position="92"/>
    </location>
</feature>
<dbReference type="InParanoid" id="D3BCP1"/>
<feature type="region of interest" description="Disordered" evidence="9">
    <location>
        <begin position="705"/>
        <end position="856"/>
    </location>
</feature>
<keyword evidence="8" id="KW-0539">Nucleus</keyword>
<dbReference type="GO" id="GO:0005524">
    <property type="term" value="F:ATP binding"/>
    <property type="evidence" value="ECO:0007669"/>
    <property type="project" value="UniProtKB-KW"/>
</dbReference>
<feature type="region of interest" description="Disordered" evidence="9">
    <location>
        <begin position="1"/>
        <end position="28"/>
    </location>
</feature>
<dbReference type="CDD" id="cd09487">
    <property type="entry name" value="SAM_superfamily"/>
    <property type="match status" value="1"/>
</dbReference>
<feature type="compositionally biased region" description="Acidic residues" evidence="9">
    <location>
        <begin position="1041"/>
        <end position="1050"/>
    </location>
</feature>
<evidence type="ECO:0000256" key="3">
    <source>
        <dbReference type="ARBA" id="ARBA00022741"/>
    </source>
</evidence>
<feature type="compositionally biased region" description="Low complexity" evidence="9">
    <location>
        <begin position="68"/>
        <end position="79"/>
    </location>
</feature>
<feature type="compositionally biased region" description="Acidic residues" evidence="9">
    <location>
        <begin position="838"/>
        <end position="856"/>
    </location>
</feature>
<dbReference type="InterPro" id="IPR001650">
    <property type="entry name" value="Helicase_C-like"/>
</dbReference>
<accession>D3BCP1</accession>
<dbReference type="FunCoup" id="D3BCP1">
    <property type="interactions" value="71"/>
</dbReference>
<feature type="compositionally biased region" description="Acidic residues" evidence="9">
    <location>
        <begin position="1083"/>
        <end position="1095"/>
    </location>
</feature>
<proteinExistence type="inferred from homology"/>
<dbReference type="PANTHER" id="PTHR45797">
    <property type="entry name" value="RAD54-LIKE"/>
    <property type="match status" value="1"/>
</dbReference>
<dbReference type="InterPro" id="IPR036361">
    <property type="entry name" value="SAP_dom_sf"/>
</dbReference>
<dbReference type="InterPro" id="IPR014001">
    <property type="entry name" value="Helicase_ATP-bd"/>
</dbReference>
<feature type="compositionally biased region" description="Low complexity" evidence="9">
    <location>
        <begin position="491"/>
        <end position="537"/>
    </location>
</feature>
<dbReference type="InterPro" id="IPR000330">
    <property type="entry name" value="SNF2_N"/>
</dbReference>
<feature type="compositionally biased region" description="Low complexity" evidence="9">
    <location>
        <begin position="281"/>
        <end position="306"/>
    </location>
</feature>
<reference evidence="11 12" key="1">
    <citation type="journal article" date="2011" name="Genome Res.">
        <title>Phylogeny-wide analysis of social amoeba genomes highlights ancient origins for complex intercellular communication.</title>
        <authorList>
            <person name="Heidel A.J."/>
            <person name="Lawal H.M."/>
            <person name="Felder M."/>
            <person name="Schilde C."/>
            <person name="Helps N.R."/>
            <person name="Tunggal B."/>
            <person name="Rivero F."/>
            <person name="John U."/>
            <person name="Schleicher M."/>
            <person name="Eichinger L."/>
            <person name="Platzer M."/>
            <person name="Noegel A.A."/>
            <person name="Schaap P."/>
            <person name="Gloeckner G."/>
        </authorList>
    </citation>
    <scope>NUCLEOTIDE SEQUENCE [LARGE SCALE GENOMIC DNA]</scope>
    <source>
        <strain evidence="12">ATCC 26659 / Pp 5 / PN500</strain>
    </source>
</reference>
<feature type="compositionally biased region" description="Basic and acidic residues" evidence="9">
    <location>
        <begin position="1023"/>
        <end position="1040"/>
    </location>
</feature>
<dbReference type="InterPro" id="IPR013761">
    <property type="entry name" value="SAM/pointed_sf"/>
</dbReference>
<dbReference type="SMART" id="SM00487">
    <property type="entry name" value="DEXDc"/>
    <property type="match status" value="1"/>
</dbReference>
<evidence type="ECO:0000256" key="1">
    <source>
        <dbReference type="ARBA" id="ARBA00004123"/>
    </source>
</evidence>
<feature type="region of interest" description="Disordered" evidence="9">
    <location>
        <begin position="47"/>
        <end position="112"/>
    </location>
</feature>
<feature type="compositionally biased region" description="Low complexity" evidence="9">
    <location>
        <begin position="1138"/>
        <end position="1148"/>
    </location>
</feature>
<evidence type="ECO:0000256" key="9">
    <source>
        <dbReference type="SAM" id="MobiDB-lite"/>
    </source>
</evidence>
<feature type="compositionally biased region" description="Basic residues" evidence="9">
    <location>
        <begin position="821"/>
        <end position="831"/>
    </location>
</feature>
<keyword evidence="6" id="KW-0067">ATP-binding</keyword>
<dbReference type="Gene3D" id="1.10.150.50">
    <property type="entry name" value="Transcription Factor, Ets-1"/>
    <property type="match status" value="1"/>
</dbReference>
<feature type="compositionally biased region" description="Polar residues" evidence="9">
    <location>
        <begin position="260"/>
        <end position="276"/>
    </location>
</feature>
<dbReference type="InterPro" id="IPR027417">
    <property type="entry name" value="P-loop_NTPase"/>
</dbReference>
<comment type="caution">
    <text evidence="11">The sequence shown here is derived from an EMBL/GenBank/DDBJ whole genome shotgun (WGS) entry which is preliminary data.</text>
</comment>
<comment type="similarity">
    <text evidence="2">Belongs to the SNF2/RAD54 helicase family.</text>
</comment>
<feature type="compositionally biased region" description="Low complexity" evidence="9">
    <location>
        <begin position="316"/>
        <end position="353"/>
    </location>
</feature>
<feature type="region of interest" description="Disordered" evidence="9">
    <location>
        <begin position="252"/>
        <end position="356"/>
    </location>
</feature>
<dbReference type="SMART" id="SM00490">
    <property type="entry name" value="HELICc"/>
    <property type="match status" value="1"/>
</dbReference>
<keyword evidence="5" id="KW-0347">Helicase</keyword>
<feature type="domain" description="Helicase C-terminal" evidence="10">
    <location>
        <begin position="1695"/>
        <end position="1853"/>
    </location>
</feature>
<dbReference type="GO" id="GO:0016887">
    <property type="term" value="F:ATP hydrolysis activity"/>
    <property type="evidence" value="ECO:0007669"/>
    <property type="project" value="InterPro"/>
</dbReference>
<dbReference type="EMBL" id="ADBJ01000028">
    <property type="protein sequence ID" value="EFA80683.1"/>
    <property type="molecule type" value="Genomic_DNA"/>
</dbReference>
<feature type="compositionally biased region" description="Basic residues" evidence="9">
    <location>
        <begin position="1286"/>
        <end position="1304"/>
    </location>
</feature>
<organism evidence="11 12">
    <name type="scientific">Heterostelium pallidum (strain ATCC 26659 / Pp 5 / PN500)</name>
    <name type="common">Cellular slime mold</name>
    <name type="synonym">Polysphondylium pallidum</name>
    <dbReference type="NCBI Taxonomy" id="670386"/>
    <lineage>
        <taxon>Eukaryota</taxon>
        <taxon>Amoebozoa</taxon>
        <taxon>Evosea</taxon>
        <taxon>Eumycetozoa</taxon>
        <taxon>Dictyostelia</taxon>
        <taxon>Acytosteliales</taxon>
        <taxon>Acytosteliaceae</taxon>
        <taxon>Heterostelium</taxon>
    </lineage>
</organism>